<dbReference type="InterPro" id="IPR009071">
    <property type="entry name" value="HMG_box_dom"/>
</dbReference>
<gene>
    <name evidence="4" type="primary">MAT1-1-3</name>
</gene>
<dbReference type="EMBL" id="AB199325">
    <property type="protein sequence ID" value="BAE93751.1"/>
    <property type="molecule type" value="Genomic_DNA"/>
</dbReference>
<protein>
    <submittedName>
        <fullName evidence="4">Mating type gene</fullName>
    </submittedName>
</protein>
<dbReference type="GO" id="GO:0003677">
    <property type="term" value="F:DNA binding"/>
    <property type="evidence" value="ECO:0007669"/>
    <property type="project" value="UniProtKB-UniRule"/>
</dbReference>
<dbReference type="GO" id="GO:0005634">
    <property type="term" value="C:nucleus"/>
    <property type="evidence" value="ECO:0007669"/>
    <property type="project" value="UniProtKB-UniRule"/>
</dbReference>
<feature type="domain" description="HMG box" evidence="3">
    <location>
        <begin position="185"/>
        <end position="239"/>
    </location>
</feature>
<keyword evidence="1" id="KW-0539">Nucleus</keyword>
<dbReference type="Gene3D" id="1.10.30.10">
    <property type="entry name" value="High mobility group box domain"/>
    <property type="match status" value="1"/>
</dbReference>
<feature type="region of interest" description="Disordered" evidence="2">
    <location>
        <begin position="113"/>
        <end position="191"/>
    </location>
</feature>
<dbReference type="SMART" id="SM00398">
    <property type="entry name" value="HMG"/>
    <property type="match status" value="1"/>
</dbReference>
<dbReference type="CDD" id="cd00084">
    <property type="entry name" value="HMG-box_SF"/>
    <property type="match status" value="1"/>
</dbReference>
<name>Q1MX52_9PEZI</name>
<feature type="DNA-binding region" description="HMG box" evidence="1">
    <location>
        <begin position="185"/>
        <end position="239"/>
    </location>
</feature>
<dbReference type="Pfam" id="PF00505">
    <property type="entry name" value="HMG_box"/>
    <property type="match status" value="1"/>
</dbReference>
<sequence length="246" mass="25106">MADLKPKIAAVHDGQGRMAIYIDESVGQDAIVSHFAPRYQRIVIRGEPCTIFFDKNARSFCIGPVFYKQELMDRPGRYEHITDLNWLPPDAAIPVGAAIPAVPAGAVVPAGATGAAGASSSGGSTNPAASGGSTGAAGAAGASSSGGSTNPAASGGSTGAAGSAGASSSGGSTNPAASGGGTNKISRPPTSWTVFMQTKWYEMREENPNISFGEVSKEAARQWKAASDEEKSFYQRLAKHVADIDL</sequence>
<evidence type="ECO:0000313" key="4">
    <source>
        <dbReference type="EMBL" id="BAE93751.1"/>
    </source>
</evidence>
<evidence type="ECO:0000256" key="1">
    <source>
        <dbReference type="PROSITE-ProRule" id="PRU00267"/>
    </source>
</evidence>
<dbReference type="InterPro" id="IPR036910">
    <property type="entry name" value="HMG_box_dom_sf"/>
</dbReference>
<proteinExistence type="predicted"/>
<evidence type="ECO:0000256" key="2">
    <source>
        <dbReference type="SAM" id="MobiDB-lite"/>
    </source>
</evidence>
<reference evidence="4" key="1">
    <citation type="journal article" date="2007" name="Curr. Genet.">
        <title>Mating-type loci of heterothallic Diaporthe spp.: homologous genes are present in opposite mating-types.</title>
        <authorList>
            <person name="Kanematsu S."/>
            <person name="Adachi Y."/>
            <person name="Ito T."/>
        </authorList>
    </citation>
    <scope>NUCLEOTIDE SEQUENCE</scope>
    <source>
        <strain evidence="4">P-Pt-16</strain>
    </source>
</reference>
<accession>Q1MX52</accession>
<keyword evidence="1" id="KW-0238">DNA-binding</keyword>
<dbReference type="PROSITE" id="PS50118">
    <property type="entry name" value="HMG_BOX_2"/>
    <property type="match status" value="1"/>
</dbReference>
<evidence type="ECO:0000259" key="3">
    <source>
        <dbReference type="PROSITE" id="PS50118"/>
    </source>
</evidence>
<dbReference type="SUPFAM" id="SSF47095">
    <property type="entry name" value="HMG-box"/>
    <property type="match status" value="1"/>
</dbReference>
<organism evidence="4">
    <name type="scientific">Diaporthe sp. P-Pt-16</name>
    <dbReference type="NCBI Taxonomy" id="309387"/>
    <lineage>
        <taxon>Eukaryota</taxon>
        <taxon>Fungi</taxon>
        <taxon>Dikarya</taxon>
        <taxon>Ascomycota</taxon>
        <taxon>Pezizomycotina</taxon>
        <taxon>Sordariomycetes</taxon>
        <taxon>Sordariomycetidae</taxon>
        <taxon>Diaporthales</taxon>
        <taxon>Diaporthaceae</taxon>
        <taxon>Diaporthe</taxon>
    </lineage>
</organism>
<dbReference type="AlphaFoldDB" id="Q1MX52"/>
<feature type="compositionally biased region" description="Low complexity" evidence="2">
    <location>
        <begin position="113"/>
        <end position="177"/>
    </location>
</feature>